<feature type="transmembrane region" description="Helical" evidence="1">
    <location>
        <begin position="12"/>
        <end position="33"/>
    </location>
</feature>
<reference evidence="2 3" key="1">
    <citation type="submission" date="2016-10" db="EMBL/GenBank/DDBJ databases">
        <authorList>
            <person name="de Groot N.N."/>
        </authorList>
    </citation>
    <scope>NUCLEOTIDE SEQUENCE [LARGE SCALE GENOMIC DNA]</scope>
    <source>
        <strain evidence="2 3">DSM 16195</strain>
    </source>
</reference>
<gene>
    <name evidence="2" type="ORF">SAMN05421855_101738</name>
</gene>
<proteinExistence type="predicted"/>
<dbReference type="AlphaFoldDB" id="A0A1G7D321"/>
<keyword evidence="1" id="KW-0812">Transmembrane</keyword>
<keyword evidence="3" id="KW-1185">Reference proteome</keyword>
<evidence type="ECO:0000313" key="3">
    <source>
        <dbReference type="Proteomes" id="UP000199321"/>
    </source>
</evidence>
<protein>
    <submittedName>
        <fullName evidence="2">Uncharacterized protein</fullName>
    </submittedName>
</protein>
<sequence length="34" mass="3827">MKTKNKTTSKIQLIKFGIGIVIGVAIYLFVQLIF</sequence>
<dbReference type="STRING" id="227084.SAMN05421855_101738"/>
<accession>A0A1G7D321</accession>
<dbReference type="Proteomes" id="UP000199321">
    <property type="component" value="Unassembled WGS sequence"/>
</dbReference>
<organism evidence="2 3">
    <name type="scientific">Ulvibacter litoralis</name>
    <dbReference type="NCBI Taxonomy" id="227084"/>
    <lineage>
        <taxon>Bacteria</taxon>
        <taxon>Pseudomonadati</taxon>
        <taxon>Bacteroidota</taxon>
        <taxon>Flavobacteriia</taxon>
        <taxon>Flavobacteriales</taxon>
        <taxon>Flavobacteriaceae</taxon>
        <taxon>Ulvibacter</taxon>
    </lineage>
</organism>
<evidence type="ECO:0000256" key="1">
    <source>
        <dbReference type="SAM" id="Phobius"/>
    </source>
</evidence>
<evidence type="ECO:0000313" key="2">
    <source>
        <dbReference type="EMBL" id="SDE45901.1"/>
    </source>
</evidence>
<dbReference type="EMBL" id="FNBA01000001">
    <property type="protein sequence ID" value="SDE45901.1"/>
    <property type="molecule type" value="Genomic_DNA"/>
</dbReference>
<keyword evidence="1" id="KW-1133">Transmembrane helix</keyword>
<name>A0A1G7D321_9FLAO</name>
<keyword evidence="1" id="KW-0472">Membrane</keyword>